<evidence type="ECO:0000313" key="1">
    <source>
        <dbReference type="EMBL" id="GAA5095197.1"/>
    </source>
</evidence>
<dbReference type="EMBL" id="BAABHX010000004">
    <property type="protein sequence ID" value="GAA5095197.1"/>
    <property type="molecule type" value="Genomic_DNA"/>
</dbReference>
<dbReference type="Proteomes" id="UP001500353">
    <property type="component" value="Unassembled WGS sequence"/>
</dbReference>
<keyword evidence="2" id="KW-1185">Reference proteome</keyword>
<reference evidence="2" key="1">
    <citation type="journal article" date="2019" name="Int. J. Syst. Evol. Microbiol.">
        <title>The Global Catalogue of Microorganisms (GCM) 10K type strain sequencing project: providing services to taxonomists for standard genome sequencing and annotation.</title>
        <authorList>
            <consortium name="The Broad Institute Genomics Platform"/>
            <consortium name="The Broad Institute Genome Sequencing Center for Infectious Disease"/>
            <person name="Wu L."/>
            <person name="Ma J."/>
        </authorList>
    </citation>
    <scope>NUCLEOTIDE SEQUENCE [LARGE SCALE GENOMIC DNA]</scope>
    <source>
        <strain evidence="2">JCM 18019</strain>
    </source>
</reference>
<sequence>MHMTNTLKRCKIFSEKDISEAIFDELALIEIYAKNMTFDFIEIKGDLLLRGEGCSFPNLVNVRGNLSIDAQNCSFPILKIVEGNFTMHHPAIVDQLEKVKGNFKCIIDFSFKNLTAIGGSVELKKSTVYAKNNELIKGRVIIPINRQYEVEKLPKDGIFNIDIFGDNIVIPHQEIRGRINIFGKNVSFPNLEFVHGWLKMESNDQSTNEFTYNFPVLKKMIGNLRLQKTKASFPKLKETSGNIHLENGSYATFPALEKSGGIMINHNCGAFFPILNEVGGNLQNVGFETCYLNTLQKVKGTFSTYQILAPNIIEVGGDFAIHTKADFDHLKRINGKIQSSSKVTLKSLEYIGNLDNINLKDSHFPALKEINHYFYGTHVGLEHLAKNVYFKITDSLYLTKDKFIVGRTQFNHIIHLPHYNLKKLVSILKLRHSSFQNFKTREVEREWDQVNSPLFEKILDKIEKLWNKVEPIKFEVFFSDQNRNFKLFCFSYFGVGNLMKNLKAVKINEAKIEVNYFGYDDNGNEFLTEKMNHYEVHQVENEKLGIFVWGGRNQYSYAVKCWCPSTEKEHWLWIEEEYKNNALSAIASTFRIHENIIPHIKCLKRQGDLLICELKKTIPPRGSIRALTATEYFSLLEVET</sequence>
<evidence type="ECO:0000313" key="2">
    <source>
        <dbReference type="Proteomes" id="UP001500353"/>
    </source>
</evidence>
<accession>A0ABP9MIW1</accession>
<evidence type="ECO:0008006" key="3">
    <source>
        <dbReference type="Google" id="ProtNLM"/>
    </source>
</evidence>
<comment type="caution">
    <text evidence="1">The sequence shown here is derived from an EMBL/GenBank/DDBJ whole genome shotgun (WGS) entry which is preliminary data.</text>
</comment>
<gene>
    <name evidence="1" type="ORF">GCM10023210_27630</name>
</gene>
<proteinExistence type="predicted"/>
<organism evidence="1 2">
    <name type="scientific">Chryseobacterium ginsengisoli</name>
    <dbReference type="NCBI Taxonomy" id="363853"/>
    <lineage>
        <taxon>Bacteria</taxon>
        <taxon>Pseudomonadati</taxon>
        <taxon>Bacteroidota</taxon>
        <taxon>Flavobacteriia</taxon>
        <taxon>Flavobacteriales</taxon>
        <taxon>Weeksellaceae</taxon>
        <taxon>Chryseobacterium group</taxon>
        <taxon>Chryseobacterium</taxon>
    </lineage>
</organism>
<name>A0ABP9MIW1_9FLAO</name>
<protein>
    <recommendedName>
        <fullName evidence="3">AsmA-like C-terminal domain-containing protein</fullName>
    </recommendedName>
</protein>